<dbReference type="PROSITE" id="PS01124">
    <property type="entry name" value="HTH_ARAC_FAMILY_2"/>
    <property type="match status" value="1"/>
</dbReference>
<evidence type="ECO:0000313" key="13">
    <source>
        <dbReference type="EMBL" id="PWJ72734.1"/>
    </source>
</evidence>
<dbReference type="SMART" id="SM00342">
    <property type="entry name" value="HTH_ARAC"/>
    <property type="match status" value="1"/>
</dbReference>
<sequence>MKIVIVEDEAPIREGMGRILKKIDPGYEVAGMASNGKEGLDVIRKTRPDLVILDIQMPDMDGLTMLEIIRKEKITCKALVLSAYSEFTYARRAIELGIENYLLKPIKIPELKKALSQIRSSLEKEQSKESILTLDNIFMGCLTGQLTIDEQMGRLIEDKYELKLNDRLYLFLVWLGEGYESQKAQARQLLEEVGRHSSEFSMHLLEFPSRCKFVAVLYKPEDGEKLCSYFEKAVVPMLRGSLKRPVVCMWQEAGGLGMMETAIRQMRQDLEWNLVIEEGSLITPARIRELETAPMKYPLELETQARQAIIKRDEETFKKSYFEFKERCRQGRFHPKEIKEACLRYCFAVLNTAKEYGNLQEELSAQNMLQTISRAVTWYQIGDALRQFFVKVVITGEGEESLTVSAMVQRAQQMIQDYYNQGVTLEEIARKLHVSEEYLSTQFKKETGTTFSETIRKCRIEKVKELLVNSTLKLNQIADLAGYSDPKYMSKVFRDETGMLPAEYRKMNT</sequence>
<evidence type="ECO:0000313" key="14">
    <source>
        <dbReference type="Proteomes" id="UP000245412"/>
    </source>
</evidence>
<dbReference type="GO" id="GO:0043565">
    <property type="term" value="F:sequence-specific DNA binding"/>
    <property type="evidence" value="ECO:0007669"/>
    <property type="project" value="InterPro"/>
</dbReference>
<keyword evidence="7" id="KW-0238">DNA-binding</keyword>
<keyword evidence="4 10" id="KW-0597">Phosphoprotein</keyword>
<evidence type="ECO:0000256" key="1">
    <source>
        <dbReference type="ARBA" id="ARBA00004496"/>
    </source>
</evidence>
<comment type="function">
    <text evidence="9">May play the central regulatory role in sporulation. It may be an element of the effector pathway responsible for the activation of sporulation genes in response to nutritional stress. Spo0A may act in concert with spo0H (a sigma factor) to control the expression of some genes that are critical to the sporulation process.</text>
</comment>
<dbReference type="InterPro" id="IPR009057">
    <property type="entry name" value="Homeodomain-like_sf"/>
</dbReference>
<dbReference type="SUPFAM" id="SSF46689">
    <property type="entry name" value="Homeodomain-like"/>
    <property type="match status" value="2"/>
</dbReference>
<evidence type="ECO:0000256" key="5">
    <source>
        <dbReference type="ARBA" id="ARBA00023012"/>
    </source>
</evidence>
<keyword evidence="3" id="KW-0963">Cytoplasm</keyword>
<evidence type="ECO:0000259" key="12">
    <source>
        <dbReference type="PROSITE" id="PS50110"/>
    </source>
</evidence>
<dbReference type="EMBL" id="QGGY01000016">
    <property type="protein sequence ID" value="PWJ72734.1"/>
    <property type="molecule type" value="Genomic_DNA"/>
</dbReference>
<dbReference type="InterPro" id="IPR051552">
    <property type="entry name" value="HptR"/>
</dbReference>
<dbReference type="GO" id="GO:0003700">
    <property type="term" value="F:DNA-binding transcription factor activity"/>
    <property type="evidence" value="ECO:0007669"/>
    <property type="project" value="InterPro"/>
</dbReference>
<evidence type="ECO:0000256" key="9">
    <source>
        <dbReference type="ARBA" id="ARBA00024867"/>
    </source>
</evidence>
<accession>A0AB73SZH6</accession>
<dbReference type="PANTHER" id="PTHR42713:SF3">
    <property type="entry name" value="TRANSCRIPTIONAL REGULATORY PROTEIN HPTR"/>
    <property type="match status" value="1"/>
</dbReference>
<evidence type="ECO:0000256" key="8">
    <source>
        <dbReference type="ARBA" id="ARBA00023163"/>
    </source>
</evidence>
<feature type="domain" description="HTH araC/xylS-type" evidence="11">
    <location>
        <begin position="409"/>
        <end position="507"/>
    </location>
</feature>
<evidence type="ECO:0000256" key="7">
    <source>
        <dbReference type="ARBA" id="ARBA00023125"/>
    </source>
</evidence>
<dbReference type="Proteomes" id="UP000245412">
    <property type="component" value="Unassembled WGS sequence"/>
</dbReference>
<gene>
    <name evidence="13" type="ORF">C7383_11648</name>
</gene>
<dbReference type="SUPFAM" id="SSF52172">
    <property type="entry name" value="CheY-like"/>
    <property type="match status" value="1"/>
</dbReference>
<dbReference type="Pfam" id="PF00072">
    <property type="entry name" value="Response_reg"/>
    <property type="match status" value="1"/>
</dbReference>
<proteinExistence type="predicted"/>
<dbReference type="GO" id="GO:0000160">
    <property type="term" value="P:phosphorelay signal transduction system"/>
    <property type="evidence" value="ECO:0007669"/>
    <property type="project" value="UniProtKB-KW"/>
</dbReference>
<feature type="modified residue" description="4-aspartylphosphate" evidence="10">
    <location>
        <position position="54"/>
    </location>
</feature>
<evidence type="ECO:0000256" key="2">
    <source>
        <dbReference type="ARBA" id="ARBA00018672"/>
    </source>
</evidence>
<dbReference type="InterPro" id="IPR001789">
    <property type="entry name" value="Sig_transdc_resp-reg_receiver"/>
</dbReference>
<dbReference type="SMART" id="SM00448">
    <property type="entry name" value="REC"/>
    <property type="match status" value="1"/>
</dbReference>
<name>A0AB73SZH6_9FIRM</name>
<dbReference type="InterPro" id="IPR011006">
    <property type="entry name" value="CheY-like_superfamily"/>
</dbReference>
<dbReference type="InterPro" id="IPR018060">
    <property type="entry name" value="HTH_AraC"/>
</dbReference>
<reference evidence="13 14" key="1">
    <citation type="submission" date="2018-05" db="EMBL/GenBank/DDBJ databases">
        <authorList>
            <person name="Goeker M."/>
            <person name="Huntemann M."/>
            <person name="Clum A."/>
            <person name="Pillay M."/>
            <person name="Palaniappan K."/>
            <person name="Varghese N."/>
            <person name="Mikhailova N."/>
            <person name="Stamatis D."/>
            <person name="Reddy T."/>
            <person name="Daum C."/>
            <person name="Shapiro N."/>
            <person name="Ivanova N."/>
            <person name="Kyrpides N."/>
            <person name="Woyke T."/>
        </authorList>
    </citation>
    <scope>NUCLEOTIDE SEQUENCE [LARGE SCALE GENOMIC DNA]</scope>
    <source>
        <strain evidence="13 14">DSM 26524</strain>
    </source>
</reference>
<comment type="subcellular location">
    <subcellularLocation>
        <location evidence="1">Cytoplasm</location>
    </subcellularLocation>
</comment>
<keyword evidence="6" id="KW-0805">Transcription regulation</keyword>
<evidence type="ECO:0000256" key="6">
    <source>
        <dbReference type="ARBA" id="ARBA00023015"/>
    </source>
</evidence>
<dbReference type="Pfam" id="PF12833">
    <property type="entry name" value="HTH_18"/>
    <property type="match status" value="1"/>
</dbReference>
<evidence type="ECO:0000256" key="4">
    <source>
        <dbReference type="ARBA" id="ARBA00022553"/>
    </source>
</evidence>
<feature type="domain" description="Response regulatory" evidence="12">
    <location>
        <begin position="2"/>
        <end position="119"/>
    </location>
</feature>
<organism evidence="13 14">
    <name type="scientific">Murimonas intestini</name>
    <dbReference type="NCBI Taxonomy" id="1337051"/>
    <lineage>
        <taxon>Bacteria</taxon>
        <taxon>Bacillati</taxon>
        <taxon>Bacillota</taxon>
        <taxon>Clostridia</taxon>
        <taxon>Lachnospirales</taxon>
        <taxon>Lachnospiraceae</taxon>
        <taxon>Murimonas</taxon>
    </lineage>
</organism>
<dbReference type="AlphaFoldDB" id="A0AB73SZH6"/>
<dbReference type="PANTHER" id="PTHR42713">
    <property type="entry name" value="HISTIDINE KINASE-RELATED"/>
    <property type="match status" value="1"/>
</dbReference>
<dbReference type="GO" id="GO:0005737">
    <property type="term" value="C:cytoplasm"/>
    <property type="evidence" value="ECO:0007669"/>
    <property type="project" value="UniProtKB-SubCell"/>
</dbReference>
<dbReference type="PROSITE" id="PS50110">
    <property type="entry name" value="RESPONSE_REGULATORY"/>
    <property type="match status" value="1"/>
</dbReference>
<keyword evidence="8" id="KW-0804">Transcription</keyword>
<dbReference type="CDD" id="cd17536">
    <property type="entry name" value="REC_YesN-like"/>
    <property type="match status" value="1"/>
</dbReference>
<dbReference type="Gene3D" id="1.10.10.60">
    <property type="entry name" value="Homeodomain-like"/>
    <property type="match status" value="2"/>
</dbReference>
<evidence type="ECO:0000259" key="11">
    <source>
        <dbReference type="PROSITE" id="PS01124"/>
    </source>
</evidence>
<keyword evidence="14" id="KW-1185">Reference proteome</keyword>
<dbReference type="Gene3D" id="3.40.50.2300">
    <property type="match status" value="1"/>
</dbReference>
<dbReference type="RefSeq" id="WP_109748204.1">
    <property type="nucleotide sequence ID" value="NZ_JANKBI010000016.1"/>
</dbReference>
<protein>
    <recommendedName>
        <fullName evidence="2">Stage 0 sporulation protein A homolog</fullName>
    </recommendedName>
</protein>
<keyword evidence="5" id="KW-0902">Two-component regulatory system</keyword>
<evidence type="ECO:0000256" key="10">
    <source>
        <dbReference type="PROSITE-ProRule" id="PRU00169"/>
    </source>
</evidence>
<evidence type="ECO:0000256" key="3">
    <source>
        <dbReference type="ARBA" id="ARBA00022490"/>
    </source>
</evidence>
<comment type="caution">
    <text evidence="13">The sequence shown here is derived from an EMBL/GenBank/DDBJ whole genome shotgun (WGS) entry which is preliminary data.</text>
</comment>